<proteinExistence type="predicted"/>
<accession>A0A9D1XTM2</accession>
<evidence type="ECO:0000313" key="3">
    <source>
        <dbReference type="Proteomes" id="UP000823847"/>
    </source>
</evidence>
<feature type="region of interest" description="Disordered" evidence="1">
    <location>
        <begin position="44"/>
        <end position="64"/>
    </location>
</feature>
<name>A0A9D1XTM2_9BACT</name>
<protein>
    <submittedName>
        <fullName evidence="2">Uncharacterized protein</fullName>
    </submittedName>
</protein>
<dbReference type="AlphaFoldDB" id="A0A9D1XTM2"/>
<feature type="compositionally biased region" description="Basic residues" evidence="1">
    <location>
        <begin position="53"/>
        <end position="63"/>
    </location>
</feature>
<dbReference type="Proteomes" id="UP000823847">
    <property type="component" value="Unassembled WGS sequence"/>
</dbReference>
<dbReference type="EMBL" id="DXEN01000087">
    <property type="protein sequence ID" value="HIX87269.1"/>
    <property type="molecule type" value="Genomic_DNA"/>
</dbReference>
<reference evidence="2" key="2">
    <citation type="submission" date="2021-04" db="EMBL/GenBank/DDBJ databases">
        <authorList>
            <person name="Gilroy R."/>
        </authorList>
    </citation>
    <scope>NUCLEOTIDE SEQUENCE</scope>
    <source>
        <strain evidence="2">ChiHecec2B26-12326</strain>
    </source>
</reference>
<evidence type="ECO:0000256" key="1">
    <source>
        <dbReference type="SAM" id="MobiDB-lite"/>
    </source>
</evidence>
<comment type="caution">
    <text evidence="2">The sequence shown here is derived from an EMBL/GenBank/DDBJ whole genome shotgun (WGS) entry which is preliminary data.</text>
</comment>
<gene>
    <name evidence="2" type="ORF">H9848_11800</name>
</gene>
<reference evidence="2" key="1">
    <citation type="journal article" date="2021" name="PeerJ">
        <title>Extensive microbial diversity within the chicken gut microbiome revealed by metagenomics and culture.</title>
        <authorList>
            <person name="Gilroy R."/>
            <person name="Ravi A."/>
            <person name="Getino M."/>
            <person name="Pursley I."/>
            <person name="Horton D.L."/>
            <person name="Alikhan N.F."/>
            <person name="Baker D."/>
            <person name="Gharbi K."/>
            <person name="Hall N."/>
            <person name="Watson M."/>
            <person name="Adriaenssens E.M."/>
            <person name="Foster-Nyarko E."/>
            <person name="Jarju S."/>
            <person name="Secka A."/>
            <person name="Antonio M."/>
            <person name="Oren A."/>
            <person name="Chaudhuri R.R."/>
            <person name="La Ragione R."/>
            <person name="Hildebrand F."/>
            <person name="Pallen M.J."/>
        </authorList>
    </citation>
    <scope>NUCLEOTIDE SEQUENCE</scope>
    <source>
        <strain evidence="2">ChiHecec2B26-12326</strain>
    </source>
</reference>
<sequence length="78" mass="8811">MKNIVFAIRSLLRKGCRGSRERFPKWENPPRLAGPFPKVGKLAAARGNVSRSGKTRRGSRGRFPKWESLPRFAGTFPD</sequence>
<organism evidence="2 3">
    <name type="scientific">Candidatus Parabacteroides intestinigallinarum</name>
    <dbReference type="NCBI Taxonomy" id="2838722"/>
    <lineage>
        <taxon>Bacteria</taxon>
        <taxon>Pseudomonadati</taxon>
        <taxon>Bacteroidota</taxon>
        <taxon>Bacteroidia</taxon>
        <taxon>Bacteroidales</taxon>
        <taxon>Tannerellaceae</taxon>
        <taxon>Parabacteroides</taxon>
    </lineage>
</organism>
<evidence type="ECO:0000313" key="2">
    <source>
        <dbReference type="EMBL" id="HIX87269.1"/>
    </source>
</evidence>